<feature type="signal peptide" evidence="1">
    <location>
        <begin position="1"/>
        <end position="20"/>
    </location>
</feature>
<evidence type="ECO:0000313" key="2">
    <source>
        <dbReference type="Proteomes" id="UP000694864"/>
    </source>
</evidence>
<dbReference type="InterPro" id="IPR035979">
    <property type="entry name" value="RBD_domain_sf"/>
</dbReference>
<keyword evidence="1" id="KW-0732">Signal</keyword>
<organism evidence="2 3">
    <name type="scientific">Camelina sativa</name>
    <name type="common">False flax</name>
    <name type="synonym">Myagrum sativum</name>
    <dbReference type="NCBI Taxonomy" id="90675"/>
    <lineage>
        <taxon>Eukaryota</taxon>
        <taxon>Viridiplantae</taxon>
        <taxon>Streptophyta</taxon>
        <taxon>Embryophyta</taxon>
        <taxon>Tracheophyta</taxon>
        <taxon>Spermatophyta</taxon>
        <taxon>Magnoliopsida</taxon>
        <taxon>eudicotyledons</taxon>
        <taxon>Gunneridae</taxon>
        <taxon>Pentapetalae</taxon>
        <taxon>rosids</taxon>
        <taxon>malvids</taxon>
        <taxon>Brassicales</taxon>
        <taxon>Brassicaceae</taxon>
        <taxon>Camelineae</taxon>
        <taxon>Camelina</taxon>
    </lineage>
</organism>
<proteinExistence type="predicted"/>
<evidence type="ECO:0000313" key="3">
    <source>
        <dbReference type="RefSeq" id="XP_010497445.2"/>
    </source>
</evidence>
<keyword evidence="2" id="KW-1185">Reference proteome</keyword>
<dbReference type="GeneID" id="104774597"/>
<reference evidence="3" key="2">
    <citation type="submission" date="2025-08" db="UniProtKB">
        <authorList>
            <consortium name="RefSeq"/>
        </authorList>
    </citation>
    <scope>IDENTIFICATION</scope>
    <source>
        <tissue evidence="3">Leaf</tissue>
    </source>
</reference>
<reference evidence="2" key="1">
    <citation type="journal article" date="2014" name="Nat. Commun.">
        <title>The emerging biofuel crop Camelina sativa retains a highly undifferentiated hexaploid genome structure.</title>
        <authorList>
            <person name="Kagale S."/>
            <person name="Koh C."/>
            <person name="Nixon J."/>
            <person name="Bollina V."/>
            <person name="Clarke W.E."/>
            <person name="Tuteja R."/>
            <person name="Spillane C."/>
            <person name="Robinson S.J."/>
            <person name="Links M.G."/>
            <person name="Clarke C."/>
            <person name="Higgins E.E."/>
            <person name="Huebert T."/>
            <person name="Sharpe A.G."/>
            <person name="Parkin I.A."/>
        </authorList>
    </citation>
    <scope>NUCLEOTIDE SEQUENCE [LARGE SCALE GENOMIC DNA]</scope>
    <source>
        <strain evidence="2">cv. DH55</strain>
    </source>
</reference>
<dbReference type="Proteomes" id="UP000694864">
    <property type="component" value="Unplaced"/>
</dbReference>
<feature type="chain" id="PRO_5045944049" evidence="1">
    <location>
        <begin position="21"/>
        <end position="114"/>
    </location>
</feature>
<dbReference type="RefSeq" id="XP_010497445.2">
    <property type="nucleotide sequence ID" value="XM_010499143.2"/>
</dbReference>
<protein>
    <submittedName>
        <fullName evidence="3">Uncharacterized protein LOC104774597</fullName>
    </submittedName>
</protein>
<gene>
    <name evidence="3" type="primary">LOC104774597</name>
</gene>
<evidence type="ECO:0000256" key="1">
    <source>
        <dbReference type="SAM" id="SignalP"/>
    </source>
</evidence>
<accession>A0ABM0Y942</accession>
<name>A0ABM0Y942_CAMSA</name>
<sequence>MRAIYNLLSLLIRLMVKVDGLPSSVRNIDYMIGLYEHFSSCGEVTDISVIPTVDLVDGIFVPTRLAEISIMGEGCVEKALELSGRTAHGWNIVVRRLDPPILRKRQRTGCEHPC</sequence>
<dbReference type="SUPFAM" id="SSF54928">
    <property type="entry name" value="RNA-binding domain, RBD"/>
    <property type="match status" value="1"/>
</dbReference>